<dbReference type="InterPro" id="IPR041698">
    <property type="entry name" value="Methyltransf_25"/>
</dbReference>
<dbReference type="GO" id="GO:0032259">
    <property type="term" value="P:methylation"/>
    <property type="evidence" value="ECO:0007669"/>
    <property type="project" value="UniProtKB-KW"/>
</dbReference>
<accession>A0A840BP08</accession>
<dbReference type="SUPFAM" id="SSF53335">
    <property type="entry name" value="S-adenosyl-L-methionine-dependent methyltransferases"/>
    <property type="match status" value="1"/>
</dbReference>
<reference evidence="3 4" key="1">
    <citation type="submission" date="2020-08" db="EMBL/GenBank/DDBJ databases">
        <title>Genomic Encyclopedia of Type Strains, Phase IV (KMG-IV): sequencing the most valuable type-strain genomes for metagenomic binning, comparative biology and taxonomic classification.</title>
        <authorList>
            <person name="Goeker M."/>
        </authorList>
    </citation>
    <scope>NUCLEOTIDE SEQUENCE [LARGE SCALE GENOMIC DNA]</scope>
    <source>
        <strain evidence="3 4">DSM 106739</strain>
    </source>
</reference>
<dbReference type="Proteomes" id="UP000561045">
    <property type="component" value="Unassembled WGS sequence"/>
</dbReference>
<keyword evidence="4" id="KW-1185">Reference proteome</keyword>
<feature type="domain" description="Methyltransferase" evidence="2">
    <location>
        <begin position="37"/>
        <end position="129"/>
    </location>
</feature>
<protein>
    <submittedName>
        <fullName evidence="3">SAM-dependent methyltransferase</fullName>
    </submittedName>
</protein>
<comment type="caution">
    <text evidence="3">The sequence shown here is derived from an EMBL/GenBank/DDBJ whole genome shotgun (WGS) entry which is preliminary data.</text>
</comment>
<evidence type="ECO:0000259" key="2">
    <source>
        <dbReference type="Pfam" id="PF13649"/>
    </source>
</evidence>
<dbReference type="InterPro" id="IPR029063">
    <property type="entry name" value="SAM-dependent_MTases_sf"/>
</dbReference>
<keyword evidence="3" id="KW-0489">Methyltransferase</keyword>
<sequence>MQHRFWDERYGRPGYFYGTEPNDFLRAQAAALPIGEVLCIGEGEGRNALHLARLGHRVTAVDQSEVGMAKLRERAAAEQLAVEAMVADLAEFDFGAARWTAIVSIFCHLPSALRVDVHRRAAHALAPGGRIILEAYTPRQLNYGTGGPSDPDMLCEAEALRAELAPLTFDHLIELEREVIEGPAHNGLASVVQLVARRPG</sequence>
<dbReference type="PANTHER" id="PTHR43861">
    <property type="entry name" value="TRANS-ACONITATE 2-METHYLTRANSFERASE-RELATED"/>
    <property type="match status" value="1"/>
</dbReference>
<dbReference type="EMBL" id="JACIET010000002">
    <property type="protein sequence ID" value="MBB4013219.1"/>
    <property type="molecule type" value="Genomic_DNA"/>
</dbReference>
<dbReference type="PANTHER" id="PTHR43861:SF3">
    <property type="entry name" value="PUTATIVE (AFU_ORTHOLOGUE AFUA_2G14390)-RELATED"/>
    <property type="match status" value="1"/>
</dbReference>
<dbReference type="CDD" id="cd02440">
    <property type="entry name" value="AdoMet_MTases"/>
    <property type="match status" value="1"/>
</dbReference>
<dbReference type="Gene3D" id="3.40.50.150">
    <property type="entry name" value="Vaccinia Virus protein VP39"/>
    <property type="match status" value="1"/>
</dbReference>
<dbReference type="RefSeq" id="WP_172201323.1">
    <property type="nucleotide sequence ID" value="NZ_BAABLE010000005.1"/>
</dbReference>
<evidence type="ECO:0000256" key="1">
    <source>
        <dbReference type="ARBA" id="ARBA00022679"/>
    </source>
</evidence>
<keyword evidence="1 3" id="KW-0808">Transferase</keyword>
<dbReference type="AlphaFoldDB" id="A0A840BP08"/>
<gene>
    <name evidence="3" type="ORF">GGR36_002565</name>
</gene>
<proteinExistence type="predicted"/>
<name>A0A840BP08_9RHOO</name>
<dbReference type="GO" id="GO:0008168">
    <property type="term" value="F:methyltransferase activity"/>
    <property type="evidence" value="ECO:0007669"/>
    <property type="project" value="UniProtKB-KW"/>
</dbReference>
<dbReference type="Pfam" id="PF13649">
    <property type="entry name" value="Methyltransf_25"/>
    <property type="match status" value="1"/>
</dbReference>
<organism evidence="3 4">
    <name type="scientific">Niveibacterium umoris</name>
    <dbReference type="NCBI Taxonomy" id="1193620"/>
    <lineage>
        <taxon>Bacteria</taxon>
        <taxon>Pseudomonadati</taxon>
        <taxon>Pseudomonadota</taxon>
        <taxon>Betaproteobacteria</taxon>
        <taxon>Rhodocyclales</taxon>
        <taxon>Rhodocyclaceae</taxon>
        <taxon>Niveibacterium</taxon>
    </lineage>
</organism>
<evidence type="ECO:0000313" key="3">
    <source>
        <dbReference type="EMBL" id="MBB4013219.1"/>
    </source>
</evidence>
<evidence type="ECO:0000313" key="4">
    <source>
        <dbReference type="Proteomes" id="UP000561045"/>
    </source>
</evidence>